<keyword evidence="3" id="KW-0732">Signal</keyword>
<organism evidence="4 5">
    <name type="scientific">Magallana gigas</name>
    <name type="common">Pacific oyster</name>
    <name type="synonym">Crassostrea gigas</name>
    <dbReference type="NCBI Taxonomy" id="29159"/>
    <lineage>
        <taxon>Eukaryota</taxon>
        <taxon>Metazoa</taxon>
        <taxon>Spiralia</taxon>
        <taxon>Lophotrochozoa</taxon>
        <taxon>Mollusca</taxon>
        <taxon>Bivalvia</taxon>
        <taxon>Autobranchia</taxon>
        <taxon>Pteriomorphia</taxon>
        <taxon>Ostreida</taxon>
        <taxon>Ostreoidea</taxon>
        <taxon>Ostreidae</taxon>
        <taxon>Magallana</taxon>
    </lineage>
</organism>
<dbReference type="Proteomes" id="UP000005408">
    <property type="component" value="Unassembled WGS sequence"/>
</dbReference>
<dbReference type="EnsemblMetazoa" id="G25952.2">
    <property type="protein sequence ID" value="G25952.2:cds"/>
    <property type="gene ID" value="G25952"/>
</dbReference>
<keyword evidence="5" id="KW-1185">Reference proteome</keyword>
<feature type="chain" id="PRO_5036499998" evidence="3">
    <location>
        <begin position="25"/>
        <end position="298"/>
    </location>
</feature>
<protein>
    <submittedName>
        <fullName evidence="4">Uncharacterized protein</fullName>
    </submittedName>
</protein>
<feature type="region of interest" description="Disordered" evidence="1">
    <location>
        <begin position="185"/>
        <end position="213"/>
    </location>
</feature>
<feature type="signal peptide" evidence="3">
    <location>
        <begin position="1"/>
        <end position="24"/>
    </location>
</feature>
<keyword evidence="2" id="KW-0812">Transmembrane</keyword>
<evidence type="ECO:0000256" key="3">
    <source>
        <dbReference type="SAM" id="SignalP"/>
    </source>
</evidence>
<sequence>MLTTFFNLILLYSLAVWNFAAVSSQELPTDLRDSNWKYNSEEGNGFIIFYAKNMVENGIQWNLVSLTGNFMSFQRINKVTTDTGEKFLYKCWLYKRVKSTLYYFYPMTGIFKNQRAHVSADDPLDVCDYCTNTEAKLHILYRAETSCECTPECSQLTIYNTCTRANHDTSSTNCVNGTTATTAEAPYDPITSTKPTTSRPDETNEETSTNHKKSISALDRLGLNEDAFVGVVSGSLLFVYLVVAIVGCACCVFILGRRRNRKRKEKESQENLVPERANYFQNKSYLDSLPQVFHRIDE</sequence>
<name>A0A8W8KZD4_MAGGI</name>
<feature type="transmembrane region" description="Helical" evidence="2">
    <location>
        <begin position="237"/>
        <end position="256"/>
    </location>
</feature>
<proteinExistence type="predicted"/>
<keyword evidence="2" id="KW-1133">Transmembrane helix</keyword>
<evidence type="ECO:0000256" key="1">
    <source>
        <dbReference type="SAM" id="MobiDB-lite"/>
    </source>
</evidence>
<keyword evidence="2" id="KW-0472">Membrane</keyword>
<evidence type="ECO:0000313" key="4">
    <source>
        <dbReference type="EnsemblMetazoa" id="G25952.2:cds"/>
    </source>
</evidence>
<evidence type="ECO:0000313" key="5">
    <source>
        <dbReference type="Proteomes" id="UP000005408"/>
    </source>
</evidence>
<reference evidence="4" key="1">
    <citation type="submission" date="2022-08" db="UniProtKB">
        <authorList>
            <consortium name="EnsemblMetazoa"/>
        </authorList>
    </citation>
    <scope>IDENTIFICATION</scope>
    <source>
        <strain evidence="4">05x7-T-G4-1.051#20</strain>
    </source>
</reference>
<evidence type="ECO:0000256" key="2">
    <source>
        <dbReference type="SAM" id="Phobius"/>
    </source>
</evidence>
<dbReference type="AlphaFoldDB" id="A0A8W8KZD4"/>
<accession>A0A8W8KZD4</accession>